<evidence type="ECO:0000313" key="3">
    <source>
        <dbReference type="Proteomes" id="UP000675881"/>
    </source>
</evidence>
<dbReference type="PANTHER" id="PTHR46108">
    <property type="entry name" value="BLUE CHEESE"/>
    <property type="match status" value="1"/>
</dbReference>
<organism evidence="2 3">
    <name type="scientific">Lepeophtheirus salmonis</name>
    <name type="common">Salmon louse</name>
    <name type="synonym">Caligus salmonis</name>
    <dbReference type="NCBI Taxonomy" id="72036"/>
    <lineage>
        <taxon>Eukaryota</taxon>
        <taxon>Metazoa</taxon>
        <taxon>Ecdysozoa</taxon>
        <taxon>Arthropoda</taxon>
        <taxon>Crustacea</taxon>
        <taxon>Multicrustacea</taxon>
        <taxon>Hexanauplia</taxon>
        <taxon>Copepoda</taxon>
        <taxon>Siphonostomatoida</taxon>
        <taxon>Caligidae</taxon>
        <taxon>Lepeophtheirus</taxon>
    </lineage>
</organism>
<name>A0A7R8HAN0_LEPSM</name>
<evidence type="ECO:0000313" key="2">
    <source>
        <dbReference type="EMBL" id="CAF2969213.1"/>
    </source>
</evidence>
<dbReference type="OrthoDB" id="10018316at2759"/>
<evidence type="ECO:0000256" key="1">
    <source>
        <dbReference type="ARBA" id="ARBA00022574"/>
    </source>
</evidence>
<accession>A0A7R8HAN0</accession>
<proteinExistence type="predicted"/>
<gene>
    <name evidence="2" type="ORF">LSAA_12074</name>
</gene>
<dbReference type="PANTHER" id="PTHR46108:SF4">
    <property type="entry name" value="BLUE CHEESE"/>
    <property type="match status" value="1"/>
</dbReference>
<dbReference type="Proteomes" id="UP000675881">
    <property type="component" value="Chromosome 6"/>
</dbReference>
<dbReference type="InterPro" id="IPR051944">
    <property type="entry name" value="BEACH_domain_protein"/>
</dbReference>
<keyword evidence="1" id="KW-0853">WD repeat</keyword>
<dbReference type="AlphaFoldDB" id="A0A7R8HAN0"/>
<keyword evidence="3" id="KW-1185">Reference proteome</keyword>
<sequence>MMMEILEKSAYWVAGPEPNSIFDTLGSSFVRSLADSAAKSLVSSVRDRASSRNTETASKAIAQYLQVSSSDDENNGWPLLSALNICGRVEDESLVETLNRASLPSTLVKCIYLFFDLPLPEDEQTDQAAELTDKETKMLLQKMLSQILLRLCSYVSVVEDLARKDDLLLLFAAVTSSCPEHNAIWRKTASDILLAISRHSLSQPVISTLHNKGCIALCYFVFLKDSTETSQTLMEDFRTCQGYIFLSDFLLKLEQTVDTESNEAIRNLVLLLPEPENQGNTVKNIHAFQVLQTFVPCNELIAISLLLKSSQNIESCNLALKSLISVLKFDTIFKDVFREVGLLEVVVGGLRAYTSSLLEKNVLDEPLKTYGELGVHISTELLIGNSANAGVFFRETGGCSVLLDLVKNDKSRSMWR</sequence>
<dbReference type="EMBL" id="HG994585">
    <property type="protein sequence ID" value="CAF2969213.1"/>
    <property type="molecule type" value="Genomic_DNA"/>
</dbReference>
<reference evidence="2" key="1">
    <citation type="submission" date="2021-02" db="EMBL/GenBank/DDBJ databases">
        <authorList>
            <person name="Bekaert M."/>
        </authorList>
    </citation>
    <scope>NUCLEOTIDE SEQUENCE</scope>
    <source>
        <strain evidence="2">IoA-00</strain>
    </source>
</reference>
<protein>
    <submittedName>
        <fullName evidence="2">WDFY3</fullName>
    </submittedName>
</protein>